<protein>
    <submittedName>
        <fullName evidence="2">Uncharacterized protein</fullName>
    </submittedName>
</protein>
<evidence type="ECO:0000313" key="2">
    <source>
        <dbReference type="EMBL" id="KAF9411432.1"/>
    </source>
</evidence>
<evidence type="ECO:0000313" key="3">
    <source>
        <dbReference type="Proteomes" id="UP000648187"/>
    </source>
</evidence>
<keyword evidence="3" id="KW-1185">Reference proteome</keyword>
<proteinExistence type="predicted"/>
<evidence type="ECO:0000256" key="1">
    <source>
        <dbReference type="SAM" id="MobiDB-lite"/>
    </source>
</evidence>
<organism evidence="2 3">
    <name type="scientific">Spodoptera exigua</name>
    <name type="common">Beet armyworm</name>
    <name type="synonym">Noctua fulgens</name>
    <dbReference type="NCBI Taxonomy" id="7107"/>
    <lineage>
        <taxon>Eukaryota</taxon>
        <taxon>Metazoa</taxon>
        <taxon>Ecdysozoa</taxon>
        <taxon>Arthropoda</taxon>
        <taxon>Hexapoda</taxon>
        <taxon>Insecta</taxon>
        <taxon>Pterygota</taxon>
        <taxon>Neoptera</taxon>
        <taxon>Endopterygota</taxon>
        <taxon>Lepidoptera</taxon>
        <taxon>Glossata</taxon>
        <taxon>Ditrysia</taxon>
        <taxon>Noctuoidea</taxon>
        <taxon>Noctuidae</taxon>
        <taxon>Amphipyrinae</taxon>
        <taxon>Spodoptera</taxon>
    </lineage>
</organism>
<accession>A0A835GBW5</accession>
<reference evidence="2" key="1">
    <citation type="submission" date="2020-08" db="EMBL/GenBank/DDBJ databases">
        <title>Spodoptera exigua strain:BAW_Kor-Di-RS1 Genome sequencing and assembly.</title>
        <authorList>
            <person name="Kim J."/>
            <person name="Nam H.Y."/>
            <person name="Kwon M."/>
            <person name="Choi J.H."/>
            <person name="Cho S.R."/>
            <person name="Kim G.-H."/>
        </authorList>
    </citation>
    <scope>NUCLEOTIDE SEQUENCE</scope>
    <source>
        <strain evidence="2">BAW_Kor-Di-RS1</strain>
        <tissue evidence="2">Whole-body</tissue>
    </source>
</reference>
<comment type="caution">
    <text evidence="2">The sequence shown here is derived from an EMBL/GenBank/DDBJ whole genome shotgun (WGS) entry which is preliminary data.</text>
</comment>
<dbReference type="Proteomes" id="UP000648187">
    <property type="component" value="Unassembled WGS sequence"/>
</dbReference>
<gene>
    <name evidence="2" type="ORF">HW555_009779</name>
</gene>
<name>A0A835GBW5_SPOEX</name>
<feature type="region of interest" description="Disordered" evidence="1">
    <location>
        <begin position="73"/>
        <end position="103"/>
    </location>
</feature>
<sequence length="103" mass="11484">MERTFLLLANNIPSVNCHIPSHVSTPSSKNDQFCLLSESCVHDTIRVCGVMGDKKRTFLDWCDLLEFACDTNQSKQDGRTGRQSRHLRTTPSDLATDGRAVTS</sequence>
<dbReference type="EMBL" id="JACKWZ010000225">
    <property type="protein sequence ID" value="KAF9411432.1"/>
    <property type="molecule type" value="Genomic_DNA"/>
</dbReference>
<dbReference type="AlphaFoldDB" id="A0A835GBW5"/>